<evidence type="ECO:0000256" key="7">
    <source>
        <dbReference type="ARBA" id="ARBA00023177"/>
    </source>
</evidence>
<dbReference type="GO" id="GO:0008519">
    <property type="term" value="F:ammonium channel activity"/>
    <property type="evidence" value="ECO:0007669"/>
    <property type="project" value="InterPro"/>
</dbReference>
<feature type="transmembrane region" description="Helical" evidence="8">
    <location>
        <begin position="375"/>
        <end position="397"/>
    </location>
</feature>
<dbReference type="NCBIfam" id="TIGR00836">
    <property type="entry name" value="amt"/>
    <property type="match status" value="1"/>
</dbReference>
<accession>A0AAU7EKU2</accession>
<proteinExistence type="inferred from homology"/>
<dbReference type="PANTHER" id="PTHR11730:SF6">
    <property type="entry name" value="AMMONIUM TRANSPORTER"/>
    <property type="match status" value="1"/>
</dbReference>
<dbReference type="Pfam" id="PF00909">
    <property type="entry name" value="Ammonium_transp"/>
    <property type="match status" value="1"/>
</dbReference>
<evidence type="ECO:0000313" key="11">
    <source>
        <dbReference type="Proteomes" id="UP001224325"/>
    </source>
</evidence>
<name>A0AAU7EKU2_9FLAO</name>
<feature type="transmembrane region" description="Helical" evidence="8">
    <location>
        <begin position="279"/>
        <end position="298"/>
    </location>
</feature>
<keyword evidence="5 8" id="KW-1133">Transmembrane helix</keyword>
<evidence type="ECO:0000256" key="1">
    <source>
        <dbReference type="ARBA" id="ARBA00004141"/>
    </source>
</evidence>
<organism evidence="10 11">
    <name type="scientific">Mariniflexile litorale</name>
    <dbReference type="NCBI Taxonomy" id="3045158"/>
    <lineage>
        <taxon>Bacteria</taxon>
        <taxon>Pseudomonadati</taxon>
        <taxon>Bacteroidota</taxon>
        <taxon>Flavobacteriia</taxon>
        <taxon>Flavobacteriales</taxon>
        <taxon>Flavobacteriaceae</taxon>
        <taxon>Mariniflexile</taxon>
    </lineage>
</organism>
<dbReference type="AlphaFoldDB" id="A0AAU7EKU2"/>
<feature type="transmembrane region" description="Helical" evidence="8">
    <location>
        <begin position="70"/>
        <end position="89"/>
    </location>
</feature>
<evidence type="ECO:0000256" key="3">
    <source>
        <dbReference type="ARBA" id="ARBA00022448"/>
    </source>
</evidence>
<feature type="transmembrane region" description="Helical" evidence="8">
    <location>
        <begin position="252"/>
        <end position="272"/>
    </location>
</feature>
<evidence type="ECO:0000256" key="5">
    <source>
        <dbReference type="ARBA" id="ARBA00022989"/>
    </source>
</evidence>
<feature type="transmembrane region" description="Helical" evidence="8">
    <location>
        <begin position="136"/>
        <end position="154"/>
    </location>
</feature>
<dbReference type="InterPro" id="IPR029020">
    <property type="entry name" value="Ammonium/urea_transptr"/>
</dbReference>
<dbReference type="KEGG" id="mlil:QLS71_008180"/>
<dbReference type="RefSeq" id="WP_308993215.1">
    <property type="nucleotide sequence ID" value="NZ_CP155618.1"/>
</dbReference>
<dbReference type="Gene3D" id="1.10.3430.10">
    <property type="entry name" value="Ammonium transporter AmtB like domains"/>
    <property type="match status" value="1"/>
</dbReference>
<keyword evidence="7 8" id="KW-0924">Ammonia transport</keyword>
<feature type="transmembrane region" description="Helical" evidence="8">
    <location>
        <begin position="304"/>
        <end position="323"/>
    </location>
</feature>
<dbReference type="PROSITE" id="PS01219">
    <property type="entry name" value="AMMONIUM_TRANSP"/>
    <property type="match status" value="1"/>
</dbReference>
<feature type="transmembrane region" description="Helical" evidence="8">
    <location>
        <begin position="335"/>
        <end position="355"/>
    </location>
</feature>
<keyword evidence="6 8" id="KW-0472">Membrane</keyword>
<sequence length="433" mass="45158">MSIFNMPLIIQDATAVEVLAESVKGDMGMLWMLISGILVFFMQAGFFLVESGMTDSKNAVNIAMKNFLDIAVGSLAFWFIGYSLMYGADASGGFLHWGGFTFSQGAADLFFQTVFAATAATIVSGAIAGRTKYTTYAIFSIIMTALIYPIAGGWEWNGGWLNNTDIMPAEFIDFAGSSIVHSVGGWAALVAAWMVGPRIGKYLNGKPIEMHGHNQMYATLGVFILWLGWFGFNGGSQLAWGGADSDAASQVVLVTNLAASAGALGALLFTWFKNGKPNLGMTLNGALAGLVSITAGCGNMTEGGAVLAGLVGGLLVVLSIGFVEKTLKVDDAVGAISVHGVAGAWGTLVIGLWGVDGDAGIGLFNGGGAAQLGAQAIGVLAYAVWSIGLSYIFLLILKKTIGLRVSEAEEIAGLDISEHGSLAYPGKRQREID</sequence>
<dbReference type="SUPFAM" id="SSF111352">
    <property type="entry name" value="Ammonium transporter"/>
    <property type="match status" value="1"/>
</dbReference>
<dbReference type="GO" id="GO:0097272">
    <property type="term" value="P:ammonium homeostasis"/>
    <property type="evidence" value="ECO:0007669"/>
    <property type="project" value="TreeGrafter"/>
</dbReference>
<feature type="transmembrane region" description="Helical" evidence="8">
    <location>
        <begin position="29"/>
        <end position="49"/>
    </location>
</feature>
<evidence type="ECO:0000313" key="10">
    <source>
        <dbReference type="EMBL" id="XBL15983.1"/>
    </source>
</evidence>
<keyword evidence="3 8" id="KW-0813">Transport</keyword>
<evidence type="ECO:0000256" key="4">
    <source>
        <dbReference type="ARBA" id="ARBA00022692"/>
    </source>
</evidence>
<keyword evidence="4 8" id="KW-0812">Transmembrane</keyword>
<dbReference type="InterPro" id="IPR024041">
    <property type="entry name" value="NH4_transpt_AmtB-like_dom"/>
</dbReference>
<keyword evidence="11" id="KW-1185">Reference proteome</keyword>
<comment type="similarity">
    <text evidence="2 8">Belongs to the ammonia transporter channel (TC 1.A.11.2) family.</text>
</comment>
<evidence type="ECO:0000256" key="2">
    <source>
        <dbReference type="ARBA" id="ARBA00005887"/>
    </source>
</evidence>
<feature type="transmembrane region" description="Helical" evidence="8">
    <location>
        <begin position="109"/>
        <end position="129"/>
    </location>
</feature>
<gene>
    <name evidence="10" type="ORF">QLS71_008180</name>
</gene>
<evidence type="ECO:0000256" key="6">
    <source>
        <dbReference type="ARBA" id="ARBA00023136"/>
    </source>
</evidence>
<evidence type="ECO:0000259" key="9">
    <source>
        <dbReference type="Pfam" id="PF00909"/>
    </source>
</evidence>
<dbReference type="GO" id="GO:0005886">
    <property type="term" value="C:plasma membrane"/>
    <property type="evidence" value="ECO:0007669"/>
    <property type="project" value="UniProtKB-SubCell"/>
</dbReference>
<dbReference type="Proteomes" id="UP001224325">
    <property type="component" value="Chromosome"/>
</dbReference>
<reference evidence="10" key="1">
    <citation type="submission" date="2024-04" db="EMBL/GenBank/DDBJ databases">
        <title>Mariniflexile litorale, isolated from the shallow sediments of the Sea of Japan.</title>
        <authorList>
            <person name="Romanenko L."/>
            <person name="Isaeva M."/>
        </authorList>
    </citation>
    <scope>NUCLEOTIDE SEQUENCE [LARGE SCALE GENOMIC DNA]</scope>
    <source>
        <strain evidence="10">KMM 9835</strain>
    </source>
</reference>
<evidence type="ECO:0000256" key="8">
    <source>
        <dbReference type="RuleBase" id="RU362002"/>
    </source>
</evidence>
<dbReference type="InterPro" id="IPR001905">
    <property type="entry name" value="Ammonium_transpt"/>
</dbReference>
<feature type="domain" description="Ammonium transporter AmtB-like" evidence="9">
    <location>
        <begin position="30"/>
        <end position="424"/>
    </location>
</feature>
<feature type="transmembrane region" description="Helical" evidence="8">
    <location>
        <begin position="174"/>
        <end position="195"/>
    </location>
</feature>
<protein>
    <recommendedName>
        <fullName evidence="8">Ammonium transporter</fullName>
    </recommendedName>
</protein>
<comment type="subcellular location">
    <subcellularLocation>
        <location evidence="8">Cell membrane</location>
        <topology evidence="8">Multi-pass membrane protein</topology>
    </subcellularLocation>
    <subcellularLocation>
        <location evidence="1">Membrane</location>
        <topology evidence="1">Multi-pass membrane protein</topology>
    </subcellularLocation>
</comment>
<dbReference type="EMBL" id="CP155618">
    <property type="protein sequence ID" value="XBL15983.1"/>
    <property type="molecule type" value="Genomic_DNA"/>
</dbReference>
<dbReference type="PANTHER" id="PTHR11730">
    <property type="entry name" value="AMMONIUM TRANSPORTER"/>
    <property type="match status" value="1"/>
</dbReference>
<dbReference type="InterPro" id="IPR018047">
    <property type="entry name" value="Ammonium_transpt_CS"/>
</dbReference>
<feature type="transmembrane region" description="Helical" evidence="8">
    <location>
        <begin position="216"/>
        <end position="232"/>
    </location>
</feature>